<proteinExistence type="predicted"/>
<protein>
    <submittedName>
        <fullName evidence="1">Uncharacterized protein</fullName>
    </submittedName>
</protein>
<name>A0ABY5YYY7_9ACTN</name>
<dbReference type="EMBL" id="CP073721">
    <property type="protein sequence ID" value="UWZ34594.1"/>
    <property type="molecule type" value="Genomic_DNA"/>
</dbReference>
<dbReference type="Proteomes" id="UP001058271">
    <property type="component" value="Chromosome"/>
</dbReference>
<evidence type="ECO:0000313" key="2">
    <source>
        <dbReference type="Proteomes" id="UP001058271"/>
    </source>
</evidence>
<gene>
    <name evidence="1" type="ORF">Drose_25640</name>
</gene>
<sequence>MYWETFRRKLAPAFRDLTRAVAFLARRLDATRFLAAVDGGTVVRILGPLYGLSTATQLVRPVDLDATPR</sequence>
<keyword evidence="2" id="KW-1185">Reference proteome</keyword>
<evidence type="ECO:0000313" key="1">
    <source>
        <dbReference type="EMBL" id="UWZ34594.1"/>
    </source>
</evidence>
<dbReference type="RefSeq" id="WP_260723916.1">
    <property type="nucleotide sequence ID" value="NZ_BAAABS010000018.1"/>
</dbReference>
<accession>A0ABY5YYY7</accession>
<reference evidence="1" key="1">
    <citation type="submission" date="2021-04" db="EMBL/GenBank/DDBJ databases">
        <title>Biosynthetic gene clusters of Dactylosporangioum roseum.</title>
        <authorList>
            <person name="Hartkoorn R.C."/>
            <person name="Beaudoing E."/>
            <person name="Hot D."/>
            <person name="Moureu S."/>
        </authorList>
    </citation>
    <scope>NUCLEOTIDE SEQUENCE</scope>
    <source>
        <strain evidence="1">NRRL B-16295</strain>
    </source>
</reference>
<organism evidence="1 2">
    <name type="scientific">Dactylosporangium roseum</name>
    <dbReference type="NCBI Taxonomy" id="47989"/>
    <lineage>
        <taxon>Bacteria</taxon>
        <taxon>Bacillati</taxon>
        <taxon>Actinomycetota</taxon>
        <taxon>Actinomycetes</taxon>
        <taxon>Micromonosporales</taxon>
        <taxon>Micromonosporaceae</taxon>
        <taxon>Dactylosporangium</taxon>
    </lineage>
</organism>